<evidence type="ECO:0000313" key="3">
    <source>
        <dbReference type="Proteomes" id="UP000199682"/>
    </source>
</evidence>
<sequence length="292" mass="31197">MISPEYVQARAVLLDALDGLGTHREAVVLVGAQAVYLHAGAADFATAPTTTDADLAFIPNLLASEPAVVDAMRAAGFVPGNQPGSWLGRGGIAVDLMAPEALCGGSSSHRSARLQPPHDDKMTARRTAGLEAAVVDNDVRTIRALDAGDSRSFEIKVAGPAALIVSKVIKIAERRHQQPHRLKPKDGLDVLRLLRAEEDFRALARSLRDLVSNELSGVVAKQAAEELRVLAAEPDGLLPKLAAEAEGIFGDSDEIRISMVALVDELLREFDRMIQEWPPDTSELAEGSAEPR</sequence>
<name>A0A1G9GAA2_9PSEU</name>
<evidence type="ECO:0000259" key="1">
    <source>
        <dbReference type="Pfam" id="PF12281"/>
    </source>
</evidence>
<feature type="domain" description="Nucleotidyltransferase-like" evidence="1">
    <location>
        <begin position="13"/>
        <end position="183"/>
    </location>
</feature>
<dbReference type="InterPro" id="IPR058575">
    <property type="entry name" value="NTP_transf_8_dom"/>
</dbReference>
<keyword evidence="2" id="KW-0808">Transferase</keyword>
<gene>
    <name evidence="2" type="ORF">SAMN04488074_108140</name>
</gene>
<proteinExistence type="predicted"/>
<dbReference type="Proteomes" id="UP000199682">
    <property type="component" value="Unassembled WGS sequence"/>
</dbReference>
<organism evidence="2 3">
    <name type="scientific">Lentzea albidocapillata subsp. violacea</name>
    <dbReference type="NCBI Taxonomy" id="128104"/>
    <lineage>
        <taxon>Bacteria</taxon>
        <taxon>Bacillati</taxon>
        <taxon>Actinomycetota</taxon>
        <taxon>Actinomycetes</taxon>
        <taxon>Pseudonocardiales</taxon>
        <taxon>Pseudonocardiaceae</taxon>
        <taxon>Lentzea</taxon>
    </lineage>
</organism>
<dbReference type="Pfam" id="PF12281">
    <property type="entry name" value="NTP_transf_8"/>
    <property type="match status" value="1"/>
</dbReference>
<protein>
    <submittedName>
        <fullName evidence="2">Nucleotidyltransferase</fullName>
    </submittedName>
</protein>
<accession>A0A1G9GAA2</accession>
<dbReference type="GO" id="GO:0016740">
    <property type="term" value="F:transferase activity"/>
    <property type="evidence" value="ECO:0007669"/>
    <property type="project" value="UniProtKB-KW"/>
</dbReference>
<dbReference type="RefSeq" id="WP_090007267.1">
    <property type="nucleotide sequence ID" value="NZ_FNET01000008.1"/>
</dbReference>
<dbReference type="EMBL" id="FNET01000008">
    <property type="protein sequence ID" value="SDK97495.1"/>
    <property type="molecule type" value="Genomic_DNA"/>
</dbReference>
<dbReference type="AlphaFoldDB" id="A0A1G9GAA2"/>
<evidence type="ECO:0000313" key="2">
    <source>
        <dbReference type="EMBL" id="SDK97495.1"/>
    </source>
</evidence>
<reference evidence="3" key="1">
    <citation type="submission" date="2016-10" db="EMBL/GenBank/DDBJ databases">
        <authorList>
            <person name="Varghese N."/>
            <person name="Submissions S."/>
        </authorList>
    </citation>
    <scope>NUCLEOTIDE SEQUENCE [LARGE SCALE GENOMIC DNA]</scope>
    <source>
        <strain evidence="3">DSM 44796</strain>
    </source>
</reference>